<dbReference type="GO" id="GO:0005829">
    <property type="term" value="C:cytosol"/>
    <property type="evidence" value="ECO:0007669"/>
    <property type="project" value="TreeGrafter"/>
</dbReference>
<reference evidence="7" key="2">
    <citation type="submission" date="2020-08" db="EMBL/GenBank/DDBJ databases">
        <title>Plant Genome Project.</title>
        <authorList>
            <person name="Zhang R.-G."/>
        </authorList>
    </citation>
    <scope>NUCLEOTIDE SEQUENCE</scope>
    <source>
        <strain evidence="7">Huo1</strain>
        <tissue evidence="7">Leaf</tissue>
    </source>
</reference>
<dbReference type="PROSITE" id="PS00973">
    <property type="entry name" value="USP_2"/>
    <property type="match status" value="1"/>
</dbReference>
<dbReference type="GO" id="GO:0006508">
    <property type="term" value="P:proteolysis"/>
    <property type="evidence" value="ECO:0007669"/>
    <property type="project" value="UniProtKB-KW"/>
</dbReference>
<dbReference type="GO" id="GO:0005634">
    <property type="term" value="C:nucleus"/>
    <property type="evidence" value="ECO:0007669"/>
    <property type="project" value="TreeGrafter"/>
</dbReference>
<dbReference type="GO" id="GO:0016579">
    <property type="term" value="P:protein deubiquitination"/>
    <property type="evidence" value="ECO:0007669"/>
    <property type="project" value="InterPro"/>
</dbReference>
<evidence type="ECO:0000256" key="4">
    <source>
        <dbReference type="ARBA" id="ARBA00022670"/>
    </source>
</evidence>
<keyword evidence="5" id="KW-0378">Hydrolase</keyword>
<dbReference type="EC" id="3.4.19.12" evidence="3"/>
<protein>
    <recommendedName>
        <fullName evidence="3">ubiquitinyl hydrolase 1</fullName>
        <ecNumber evidence="3">3.4.19.12</ecNumber>
    </recommendedName>
</protein>
<keyword evidence="4" id="KW-0645">Protease</keyword>
<proteinExistence type="inferred from homology"/>
<dbReference type="SUPFAM" id="SSF54001">
    <property type="entry name" value="Cysteine proteinases"/>
    <property type="match status" value="1"/>
</dbReference>
<dbReference type="InterPro" id="IPR038765">
    <property type="entry name" value="Papain-like_cys_pep_sf"/>
</dbReference>
<dbReference type="PANTHER" id="PTHR24006">
    <property type="entry name" value="UBIQUITIN CARBOXYL-TERMINAL HYDROLASE"/>
    <property type="match status" value="1"/>
</dbReference>
<evidence type="ECO:0000256" key="3">
    <source>
        <dbReference type="ARBA" id="ARBA00012759"/>
    </source>
</evidence>
<dbReference type="Gene3D" id="3.90.70.10">
    <property type="entry name" value="Cysteine proteinases"/>
    <property type="match status" value="2"/>
</dbReference>
<dbReference type="Proteomes" id="UP000298416">
    <property type="component" value="Unassembled WGS sequence"/>
</dbReference>
<dbReference type="InterPro" id="IPR018200">
    <property type="entry name" value="USP_CS"/>
</dbReference>
<evidence type="ECO:0000313" key="8">
    <source>
        <dbReference type="Proteomes" id="UP000298416"/>
    </source>
</evidence>
<name>A0A8X8WV21_SALSN</name>
<dbReference type="Pfam" id="PF00443">
    <property type="entry name" value="UCH"/>
    <property type="match status" value="2"/>
</dbReference>
<comment type="similarity">
    <text evidence="2">Belongs to the peptidase C19 family.</text>
</comment>
<keyword evidence="8" id="KW-1185">Reference proteome</keyword>
<evidence type="ECO:0000256" key="5">
    <source>
        <dbReference type="ARBA" id="ARBA00022801"/>
    </source>
</evidence>
<evidence type="ECO:0000313" key="7">
    <source>
        <dbReference type="EMBL" id="KAG6400501.1"/>
    </source>
</evidence>
<reference evidence="7" key="1">
    <citation type="submission" date="2018-01" db="EMBL/GenBank/DDBJ databases">
        <authorList>
            <person name="Mao J.F."/>
        </authorList>
    </citation>
    <scope>NUCLEOTIDE SEQUENCE</scope>
    <source>
        <strain evidence="7">Huo1</strain>
        <tissue evidence="7">Leaf</tissue>
    </source>
</reference>
<evidence type="ECO:0000256" key="2">
    <source>
        <dbReference type="ARBA" id="ARBA00009085"/>
    </source>
</evidence>
<feature type="domain" description="USP" evidence="6">
    <location>
        <begin position="1"/>
        <end position="208"/>
    </location>
</feature>
<dbReference type="GO" id="GO:0004843">
    <property type="term" value="F:cysteine-type deubiquitinase activity"/>
    <property type="evidence" value="ECO:0007669"/>
    <property type="project" value="UniProtKB-EC"/>
</dbReference>
<sequence length="209" mass="23806">MQMSSQKRKTGVLAPNRFVQRLKKQNEKFRSYMHQDAHEFLNYLLNELVDILEKETRAQEISLKVANGPTTISSNGLIKEPGCTRIFSSNENEDQKATSNIGDTFEKIQVHRTAGAVQEVVFPLELKLNNTVEDADAEYSLFAVVVHVGSVPNHGHYVSLVKTHNHWLFFDDENVEMIDEPALQTFSGSAQEYSSNTDRSWIHLILRKT</sequence>
<dbReference type="AlphaFoldDB" id="A0A8X8WV21"/>
<dbReference type="InterPro" id="IPR050164">
    <property type="entry name" value="Peptidase_C19"/>
</dbReference>
<comment type="caution">
    <text evidence="7">The sequence shown here is derived from an EMBL/GenBank/DDBJ whole genome shotgun (WGS) entry which is preliminary data.</text>
</comment>
<evidence type="ECO:0000256" key="1">
    <source>
        <dbReference type="ARBA" id="ARBA00000707"/>
    </source>
</evidence>
<dbReference type="EMBL" id="PNBA02000014">
    <property type="protein sequence ID" value="KAG6400501.1"/>
    <property type="molecule type" value="Genomic_DNA"/>
</dbReference>
<dbReference type="PANTHER" id="PTHR24006:SF733">
    <property type="entry name" value="RE52890P"/>
    <property type="match status" value="1"/>
</dbReference>
<dbReference type="PROSITE" id="PS50235">
    <property type="entry name" value="USP_3"/>
    <property type="match status" value="1"/>
</dbReference>
<dbReference type="InterPro" id="IPR001394">
    <property type="entry name" value="Peptidase_C19_UCH"/>
</dbReference>
<gene>
    <name evidence="7" type="ORF">SASPL_137338</name>
</gene>
<accession>A0A8X8WV21</accession>
<dbReference type="InterPro" id="IPR028889">
    <property type="entry name" value="USP"/>
</dbReference>
<evidence type="ECO:0000259" key="6">
    <source>
        <dbReference type="PROSITE" id="PS50235"/>
    </source>
</evidence>
<organism evidence="7">
    <name type="scientific">Salvia splendens</name>
    <name type="common">Scarlet sage</name>
    <dbReference type="NCBI Taxonomy" id="180675"/>
    <lineage>
        <taxon>Eukaryota</taxon>
        <taxon>Viridiplantae</taxon>
        <taxon>Streptophyta</taxon>
        <taxon>Embryophyta</taxon>
        <taxon>Tracheophyta</taxon>
        <taxon>Spermatophyta</taxon>
        <taxon>Magnoliopsida</taxon>
        <taxon>eudicotyledons</taxon>
        <taxon>Gunneridae</taxon>
        <taxon>Pentapetalae</taxon>
        <taxon>asterids</taxon>
        <taxon>lamiids</taxon>
        <taxon>Lamiales</taxon>
        <taxon>Lamiaceae</taxon>
        <taxon>Nepetoideae</taxon>
        <taxon>Mentheae</taxon>
        <taxon>Salviinae</taxon>
        <taxon>Salvia</taxon>
        <taxon>Salvia subgen. Calosphace</taxon>
        <taxon>core Calosphace</taxon>
    </lineage>
</organism>
<comment type="catalytic activity">
    <reaction evidence="1">
        <text>Thiol-dependent hydrolysis of ester, thioester, amide, peptide and isopeptide bonds formed by the C-terminal Gly of ubiquitin (a 76-residue protein attached to proteins as an intracellular targeting signal).</text>
        <dbReference type="EC" id="3.4.19.12"/>
    </reaction>
</comment>